<evidence type="ECO:0000313" key="3">
    <source>
        <dbReference type="EMBL" id="KDO31401.1"/>
    </source>
</evidence>
<keyword evidence="4" id="KW-1185">Reference proteome</keyword>
<sequence>MHMRWHILGAVIVGAMACGDNSPPNRLDTCATYATRCPRDDTYELAMHNGCPRCFHRITCKVHAELDEQALTLSSKAPVLKAAFGNVVREDAVLVAHKGMLAAIAAICALVGVLIAAAMRKRRQAPTSYYSRIRNPLMEDADENDDLNPFCQKLPLDDASLVRQSPRAQGVLAKILQLK</sequence>
<keyword evidence="1" id="KW-1133">Transmembrane helix</keyword>
<gene>
    <name evidence="3" type="ORF">SPRG_04018</name>
</gene>
<evidence type="ECO:0008006" key="5">
    <source>
        <dbReference type="Google" id="ProtNLM"/>
    </source>
</evidence>
<organism evidence="3 4">
    <name type="scientific">Saprolegnia parasitica (strain CBS 223.65)</name>
    <dbReference type="NCBI Taxonomy" id="695850"/>
    <lineage>
        <taxon>Eukaryota</taxon>
        <taxon>Sar</taxon>
        <taxon>Stramenopiles</taxon>
        <taxon>Oomycota</taxon>
        <taxon>Saprolegniomycetes</taxon>
        <taxon>Saprolegniales</taxon>
        <taxon>Saprolegniaceae</taxon>
        <taxon>Saprolegnia</taxon>
    </lineage>
</organism>
<dbReference type="GeneID" id="24126491"/>
<evidence type="ECO:0000313" key="4">
    <source>
        <dbReference type="Proteomes" id="UP000030745"/>
    </source>
</evidence>
<keyword evidence="2" id="KW-0732">Signal</keyword>
<keyword evidence="1" id="KW-0472">Membrane</keyword>
<dbReference type="EMBL" id="KK583198">
    <property type="protein sequence ID" value="KDO31401.1"/>
    <property type="molecule type" value="Genomic_DNA"/>
</dbReference>
<feature type="chain" id="PRO_5001635095" description="TNFR-Cys domain-containing protein" evidence="2">
    <location>
        <begin position="18"/>
        <end position="179"/>
    </location>
</feature>
<protein>
    <recommendedName>
        <fullName evidence="5">TNFR-Cys domain-containing protein</fullName>
    </recommendedName>
</protein>
<feature type="transmembrane region" description="Helical" evidence="1">
    <location>
        <begin position="99"/>
        <end position="119"/>
    </location>
</feature>
<accession>A0A067CXZ8</accession>
<dbReference type="RefSeq" id="XP_012197998.1">
    <property type="nucleotide sequence ID" value="XM_012342608.1"/>
</dbReference>
<dbReference type="AlphaFoldDB" id="A0A067CXZ8"/>
<keyword evidence="1" id="KW-0812">Transmembrane</keyword>
<dbReference type="Proteomes" id="UP000030745">
    <property type="component" value="Unassembled WGS sequence"/>
</dbReference>
<dbReference type="OMA" id="CATYATR"/>
<dbReference type="VEuPathDB" id="FungiDB:SPRG_04018"/>
<evidence type="ECO:0000256" key="1">
    <source>
        <dbReference type="SAM" id="Phobius"/>
    </source>
</evidence>
<dbReference type="KEGG" id="spar:SPRG_04018"/>
<dbReference type="OrthoDB" id="10338180at2759"/>
<feature type="signal peptide" evidence="2">
    <location>
        <begin position="1"/>
        <end position="17"/>
    </location>
</feature>
<dbReference type="PROSITE" id="PS51257">
    <property type="entry name" value="PROKAR_LIPOPROTEIN"/>
    <property type="match status" value="1"/>
</dbReference>
<name>A0A067CXZ8_SAPPC</name>
<evidence type="ECO:0000256" key="2">
    <source>
        <dbReference type="SAM" id="SignalP"/>
    </source>
</evidence>
<reference evidence="3 4" key="1">
    <citation type="journal article" date="2013" name="PLoS Genet.">
        <title>Distinctive expansion of potential virulence genes in the genome of the oomycete fish pathogen Saprolegnia parasitica.</title>
        <authorList>
            <person name="Jiang R.H."/>
            <person name="de Bruijn I."/>
            <person name="Haas B.J."/>
            <person name="Belmonte R."/>
            <person name="Lobach L."/>
            <person name="Christie J."/>
            <person name="van den Ackerveken G."/>
            <person name="Bottin A."/>
            <person name="Bulone V."/>
            <person name="Diaz-Moreno S.M."/>
            <person name="Dumas B."/>
            <person name="Fan L."/>
            <person name="Gaulin E."/>
            <person name="Govers F."/>
            <person name="Grenville-Briggs L.J."/>
            <person name="Horner N.R."/>
            <person name="Levin J.Z."/>
            <person name="Mammella M."/>
            <person name="Meijer H.J."/>
            <person name="Morris P."/>
            <person name="Nusbaum C."/>
            <person name="Oome S."/>
            <person name="Phillips A.J."/>
            <person name="van Rooyen D."/>
            <person name="Rzeszutek E."/>
            <person name="Saraiva M."/>
            <person name="Secombes C.J."/>
            <person name="Seidl M.F."/>
            <person name="Snel B."/>
            <person name="Stassen J.H."/>
            <person name="Sykes S."/>
            <person name="Tripathy S."/>
            <person name="van den Berg H."/>
            <person name="Vega-Arreguin J.C."/>
            <person name="Wawra S."/>
            <person name="Young S.K."/>
            <person name="Zeng Q."/>
            <person name="Dieguez-Uribeondo J."/>
            <person name="Russ C."/>
            <person name="Tyler B.M."/>
            <person name="van West P."/>
        </authorList>
    </citation>
    <scope>NUCLEOTIDE SEQUENCE [LARGE SCALE GENOMIC DNA]</scope>
    <source>
        <strain evidence="3 4">CBS 223.65</strain>
    </source>
</reference>
<proteinExistence type="predicted"/>